<feature type="domain" description="HTH gntR-type" evidence="4">
    <location>
        <begin position="12"/>
        <end position="80"/>
    </location>
</feature>
<dbReference type="SUPFAM" id="SSF64288">
    <property type="entry name" value="Chorismate lyase-like"/>
    <property type="match status" value="1"/>
</dbReference>
<accession>A0A9X4AYS0</accession>
<evidence type="ECO:0000313" key="5">
    <source>
        <dbReference type="EMBL" id="MDC4238865.1"/>
    </source>
</evidence>
<keyword evidence="3" id="KW-0804">Transcription</keyword>
<keyword evidence="2" id="KW-0238">DNA-binding</keyword>
<dbReference type="CDD" id="cd07377">
    <property type="entry name" value="WHTH_GntR"/>
    <property type="match status" value="1"/>
</dbReference>
<dbReference type="RefSeq" id="WP_099346955.1">
    <property type="nucleotide sequence ID" value="NZ_CAXSLY010000004.1"/>
</dbReference>
<protein>
    <submittedName>
        <fullName evidence="5">GntR family transcriptional regulator</fullName>
    </submittedName>
</protein>
<evidence type="ECO:0000256" key="2">
    <source>
        <dbReference type="ARBA" id="ARBA00023125"/>
    </source>
</evidence>
<dbReference type="PROSITE" id="PS50949">
    <property type="entry name" value="HTH_GNTR"/>
    <property type="match status" value="1"/>
</dbReference>
<dbReference type="PRINTS" id="PR00035">
    <property type="entry name" value="HTHGNTR"/>
</dbReference>
<gene>
    <name evidence="5" type="ORF">NE398_01610</name>
</gene>
<dbReference type="InterPro" id="IPR000524">
    <property type="entry name" value="Tscrpt_reg_HTH_GntR"/>
</dbReference>
<dbReference type="InterPro" id="IPR036390">
    <property type="entry name" value="WH_DNA-bd_sf"/>
</dbReference>
<dbReference type="Gene3D" id="1.10.10.10">
    <property type="entry name" value="Winged helix-like DNA-binding domain superfamily/Winged helix DNA-binding domain"/>
    <property type="match status" value="1"/>
</dbReference>
<dbReference type="InterPro" id="IPR050679">
    <property type="entry name" value="Bact_HTH_transcr_reg"/>
</dbReference>
<comment type="caution">
    <text evidence="5">The sequence shown here is derived from an EMBL/GenBank/DDBJ whole genome shotgun (WGS) entry which is preliminary data.</text>
</comment>
<dbReference type="PANTHER" id="PTHR44846">
    <property type="entry name" value="MANNOSYL-D-GLYCERATE TRANSPORT/METABOLISM SYSTEM REPRESSOR MNGR-RELATED"/>
    <property type="match status" value="1"/>
</dbReference>
<dbReference type="SMART" id="SM00345">
    <property type="entry name" value="HTH_GNTR"/>
    <property type="match status" value="1"/>
</dbReference>
<keyword evidence="6" id="KW-1185">Reference proteome</keyword>
<dbReference type="PANTHER" id="PTHR44846:SF1">
    <property type="entry name" value="MANNOSYL-D-GLYCERATE TRANSPORT_METABOLISM SYSTEM REPRESSOR MNGR-RELATED"/>
    <property type="match status" value="1"/>
</dbReference>
<sequence length="244" mass="28252">MINTDIMKKSKKLRYVEVYNTLFKMIKEEDLPDNYRLPSEPDLAKELGVSRTTLRQALSLLQDDGLIKNIRGKGNFIIRNQKNKKIGLEKLGHIIYKSLEDKIDHVEMDFHIEPPSDYFVEVLGKKTVAAVNIDRWYMSNGNAVAYTYTIIPIETISSFDINLNDTNSLLKFIENDIYNKCSHSSLDVKFSSSGKFATKRHLISSEKQYYLIEESIYKNTEYPIAFNKHYLPILNTSIKIHTSK</sequence>
<evidence type="ECO:0000313" key="6">
    <source>
        <dbReference type="Proteomes" id="UP001141183"/>
    </source>
</evidence>
<keyword evidence="1" id="KW-0805">Transcription regulation</keyword>
<evidence type="ECO:0000256" key="1">
    <source>
        <dbReference type="ARBA" id="ARBA00023015"/>
    </source>
</evidence>
<organism evidence="5 6">
    <name type="scientific">Clostridium tertium</name>
    <dbReference type="NCBI Taxonomy" id="1559"/>
    <lineage>
        <taxon>Bacteria</taxon>
        <taxon>Bacillati</taxon>
        <taxon>Bacillota</taxon>
        <taxon>Clostridia</taxon>
        <taxon>Eubacteriales</taxon>
        <taxon>Clostridiaceae</taxon>
        <taxon>Clostridium</taxon>
    </lineage>
</organism>
<dbReference type="EMBL" id="JAMRYU010000001">
    <property type="protein sequence ID" value="MDC4238865.1"/>
    <property type="molecule type" value="Genomic_DNA"/>
</dbReference>
<dbReference type="AlphaFoldDB" id="A0A9X4AYS0"/>
<dbReference type="InterPro" id="IPR028978">
    <property type="entry name" value="Chorismate_lyase_/UTRA_dom_sf"/>
</dbReference>
<proteinExistence type="predicted"/>
<dbReference type="Pfam" id="PF00392">
    <property type="entry name" value="GntR"/>
    <property type="match status" value="1"/>
</dbReference>
<dbReference type="SUPFAM" id="SSF46785">
    <property type="entry name" value="Winged helix' DNA-binding domain"/>
    <property type="match status" value="1"/>
</dbReference>
<dbReference type="GO" id="GO:0045892">
    <property type="term" value="P:negative regulation of DNA-templated transcription"/>
    <property type="evidence" value="ECO:0007669"/>
    <property type="project" value="TreeGrafter"/>
</dbReference>
<name>A0A9X4AYS0_9CLOT</name>
<evidence type="ECO:0000256" key="3">
    <source>
        <dbReference type="ARBA" id="ARBA00023163"/>
    </source>
</evidence>
<reference evidence="5" key="1">
    <citation type="submission" date="2022-05" db="EMBL/GenBank/DDBJ databases">
        <title>Draft genome sequence of Clostridium tertium strain CP3 isolated from Peru.</title>
        <authorList>
            <person name="Hurtado R."/>
            <person name="Lima L."/>
            <person name="Sousa T."/>
            <person name="Jaiswal A.K."/>
            <person name="Tiwari S."/>
            <person name="Maturrano L."/>
            <person name="Brenig B."/>
            <person name="Azevedo V."/>
        </authorList>
    </citation>
    <scope>NUCLEOTIDE SEQUENCE</scope>
    <source>
        <strain evidence="5">CP3</strain>
    </source>
</reference>
<dbReference type="GO" id="GO:0003677">
    <property type="term" value="F:DNA binding"/>
    <property type="evidence" value="ECO:0007669"/>
    <property type="project" value="UniProtKB-KW"/>
</dbReference>
<dbReference type="InterPro" id="IPR036388">
    <property type="entry name" value="WH-like_DNA-bd_sf"/>
</dbReference>
<dbReference type="Proteomes" id="UP001141183">
    <property type="component" value="Unassembled WGS sequence"/>
</dbReference>
<dbReference type="GO" id="GO:0003700">
    <property type="term" value="F:DNA-binding transcription factor activity"/>
    <property type="evidence" value="ECO:0007669"/>
    <property type="project" value="InterPro"/>
</dbReference>
<evidence type="ECO:0000259" key="4">
    <source>
        <dbReference type="PROSITE" id="PS50949"/>
    </source>
</evidence>